<evidence type="ECO:0000256" key="1">
    <source>
        <dbReference type="SAM" id="SignalP"/>
    </source>
</evidence>
<dbReference type="AlphaFoldDB" id="A0A2K4AFD4"/>
<dbReference type="RefSeq" id="WP_047550364.1">
    <property type="nucleotide sequence ID" value="NZ_CBCSFW010000008.1"/>
</dbReference>
<dbReference type="Proteomes" id="UP000596960">
    <property type="component" value="Unassembled WGS sequence"/>
</dbReference>
<dbReference type="EMBL" id="JADAMT010000005">
    <property type="protein sequence ID" value="MBE2128381.1"/>
    <property type="molecule type" value="Genomic_DNA"/>
</dbReference>
<dbReference type="EMBL" id="PPQS01000044">
    <property type="protein sequence ID" value="PNZ48749.1"/>
    <property type="molecule type" value="Genomic_DNA"/>
</dbReference>
<dbReference type="CDD" id="cd15783">
    <property type="entry name" value="SA1633_like"/>
    <property type="match status" value="1"/>
</dbReference>
<comment type="caution">
    <text evidence="3">The sequence shown here is derived from an EMBL/GenBank/DDBJ whole genome shotgun (WGS) entry which is preliminary data.</text>
</comment>
<dbReference type="Pfam" id="PF16229">
    <property type="entry name" value="DUF4888"/>
    <property type="match status" value="1"/>
</dbReference>
<evidence type="ECO:0000313" key="2">
    <source>
        <dbReference type="EMBL" id="MBE2128381.1"/>
    </source>
</evidence>
<reference evidence="2 5" key="2">
    <citation type="submission" date="2020-10" db="EMBL/GenBank/DDBJ databases">
        <title>Phenotypic and genomic profiling of Staphylococcus argenteus in Canada and the United States and recommendations for clinical result reporting.</title>
        <authorList>
            <person name="Eshaghi A."/>
            <person name="Bommersbach C."/>
            <person name="Zitterman S."/>
            <person name="Burnham C.-A.D."/>
            <person name="Patel R."/>
            <person name="Schuetz A.N."/>
            <person name="Patel S.N."/>
            <person name="Kus J.V."/>
        </authorList>
    </citation>
    <scope>NUCLEOTIDE SEQUENCE [LARGE SCALE GENOMIC DNA]</scope>
    <source>
        <strain evidence="2 5">DSM 28300</strain>
    </source>
</reference>
<keyword evidence="1" id="KW-0732">Signal</keyword>
<dbReference type="Proteomes" id="UP000236395">
    <property type="component" value="Unassembled WGS sequence"/>
</dbReference>
<protein>
    <submittedName>
        <fullName evidence="3">DUF4888 domain-containing protein</fullName>
    </submittedName>
</protein>
<dbReference type="InterPro" id="IPR032614">
    <property type="entry name" value="DUF4888"/>
</dbReference>
<accession>A0A2K4AFD4</accession>
<feature type="signal peptide" evidence="1">
    <location>
        <begin position="1"/>
        <end position="21"/>
    </location>
</feature>
<evidence type="ECO:0000313" key="4">
    <source>
        <dbReference type="Proteomes" id="UP000236395"/>
    </source>
</evidence>
<evidence type="ECO:0000313" key="3">
    <source>
        <dbReference type="EMBL" id="PNZ48749.1"/>
    </source>
</evidence>
<sequence length="192" mass="21206">MNKKMLSKVLVASALVLTTLGSGVHSSYLGLDTHKVVKTAKAEENLSKNDVWKGIRSSLTLSNIINGNGYENIKVSYLDKKGQLIQFASTANHDTFPDESKNYSKLTQIEIEKTNIPSEDFNTRLNANKTWNTFTQKLKDAGLLKNGQKVTIQATNTTTSTTNSITGRVGETLNDKNADPLVKRFINKITIE</sequence>
<dbReference type="GeneID" id="98346159"/>
<keyword evidence="5" id="KW-1185">Reference proteome</keyword>
<evidence type="ECO:0000313" key="5">
    <source>
        <dbReference type="Proteomes" id="UP000596960"/>
    </source>
</evidence>
<name>A0A2K4AFD4_9STAP</name>
<gene>
    <name evidence="3" type="ORF">CD116_10655</name>
    <name evidence="2" type="ORF">ILQ21_04745</name>
</gene>
<feature type="chain" id="PRO_5043158785" evidence="1">
    <location>
        <begin position="22"/>
        <end position="192"/>
    </location>
</feature>
<reference evidence="3 4" key="1">
    <citation type="submission" date="2017-08" db="EMBL/GenBank/DDBJ databases">
        <title>Draft genome sequences of 64 type strains of genus Staph aureus.</title>
        <authorList>
            <person name="Cole K."/>
            <person name="Golubchik T."/>
            <person name="Russell J."/>
            <person name="Foster D."/>
            <person name="Llewelyn M."/>
            <person name="Wilson D."/>
            <person name="Crook D."/>
            <person name="Paul J."/>
        </authorList>
    </citation>
    <scope>NUCLEOTIDE SEQUENCE [LARGE SCALE GENOMIC DNA]</scope>
    <source>
        <strain evidence="3 4">DSM 28300</strain>
    </source>
</reference>
<organism evidence="3 4">
    <name type="scientific">Staphylococcus schweitzeri</name>
    <dbReference type="NCBI Taxonomy" id="1654388"/>
    <lineage>
        <taxon>Bacteria</taxon>
        <taxon>Bacillati</taxon>
        <taxon>Bacillota</taxon>
        <taxon>Bacilli</taxon>
        <taxon>Bacillales</taxon>
        <taxon>Staphylococcaceae</taxon>
        <taxon>Staphylococcus</taxon>
    </lineage>
</organism>
<proteinExistence type="predicted"/>